<organism evidence="1 2">
    <name type="scientific">Phytoactinopolyspora halotolerans</name>
    <dbReference type="NCBI Taxonomy" id="1981512"/>
    <lineage>
        <taxon>Bacteria</taxon>
        <taxon>Bacillati</taxon>
        <taxon>Actinomycetota</taxon>
        <taxon>Actinomycetes</taxon>
        <taxon>Jiangellales</taxon>
        <taxon>Jiangellaceae</taxon>
        <taxon>Phytoactinopolyspora</taxon>
    </lineage>
</organism>
<dbReference type="GO" id="GO:0005975">
    <property type="term" value="P:carbohydrate metabolic process"/>
    <property type="evidence" value="ECO:0007669"/>
    <property type="project" value="InterPro"/>
</dbReference>
<name>A0A6L9SB21_9ACTN</name>
<comment type="caution">
    <text evidence="1">The sequence shown here is derived from an EMBL/GenBank/DDBJ whole genome shotgun (WGS) entry which is preliminary data.</text>
</comment>
<keyword evidence="2" id="KW-1185">Reference proteome</keyword>
<accession>A0A6L9SB21</accession>
<dbReference type="Proteomes" id="UP000475214">
    <property type="component" value="Unassembled WGS sequence"/>
</dbReference>
<dbReference type="RefSeq" id="WP_163740741.1">
    <property type="nucleotide sequence ID" value="NZ_JAAGOA010000014.1"/>
</dbReference>
<gene>
    <name evidence="1" type="ORF">G1H10_19175</name>
</gene>
<sequence length="510" mass="56996">MSSHRSFGRRRLLQAGAVLGIGTATGLLTTAPARAETRDYALRATYDWAEAYFTEHGDAQPDVPNENRGSLAWGQSYILRSYITMYEAFGDTRYLDLLCRNIDAILSIRDSERGVTDWRGESLPVWRGGYPYTGGEVDVPGPNGAPSLRLRTAQAYADGVTADVAHESADRFAVTITDTRINRSDTFANLTMDATSPDFAVTRIRDASPTVTRATAVDLRGDNSPALPQAGTYTMSSHYVTFSVHTGMITAPIAEFCRIVRKTPSLMPRYGAKAATYLRAVRDAVACHDHEWRQNDQGEGWYIWEKGTPLAFDGCEMPHNQFVALATAQAHLGALVDDGPYRDRAVRMLTTFRNDLRTLRNSYIWNYWWTKGHVYNGYSQDDDVSEWTPAYNGARQIEDGSHGAISVEAALAGYRLGMVFDETDMRRFAATYADNMLAYGDDGQAHVWYRVDGTANLGLQDLQAPRWVNLARWDERIFDHAREIFNREQPEPIFGSYLLSTAFLAAHNGQ</sequence>
<evidence type="ECO:0000313" key="1">
    <source>
        <dbReference type="EMBL" id="NEE02299.1"/>
    </source>
</evidence>
<reference evidence="1 2" key="1">
    <citation type="submission" date="2020-02" db="EMBL/GenBank/DDBJ databases">
        <authorList>
            <person name="Li X.-J."/>
            <person name="Han X.-M."/>
        </authorList>
    </citation>
    <scope>NUCLEOTIDE SEQUENCE [LARGE SCALE GENOMIC DNA]</scope>
    <source>
        <strain evidence="1 2">CCTCC AB 2017055</strain>
    </source>
</reference>
<evidence type="ECO:0000313" key="2">
    <source>
        <dbReference type="Proteomes" id="UP000475214"/>
    </source>
</evidence>
<proteinExistence type="predicted"/>
<dbReference type="InterPro" id="IPR006311">
    <property type="entry name" value="TAT_signal"/>
</dbReference>
<dbReference type="PROSITE" id="PS51318">
    <property type="entry name" value="TAT"/>
    <property type="match status" value="1"/>
</dbReference>
<dbReference type="EMBL" id="JAAGOA010000014">
    <property type="protein sequence ID" value="NEE02299.1"/>
    <property type="molecule type" value="Genomic_DNA"/>
</dbReference>
<dbReference type="InterPro" id="IPR008928">
    <property type="entry name" value="6-hairpin_glycosidase_sf"/>
</dbReference>
<dbReference type="AlphaFoldDB" id="A0A6L9SB21"/>
<dbReference type="SUPFAM" id="SSF48208">
    <property type="entry name" value="Six-hairpin glycosidases"/>
    <property type="match status" value="1"/>
</dbReference>
<protein>
    <submittedName>
        <fullName evidence="1">Uncharacterized protein</fullName>
    </submittedName>
</protein>